<dbReference type="InterPro" id="IPR046849">
    <property type="entry name" value="E2_motif"/>
</dbReference>
<evidence type="ECO:0000313" key="5">
    <source>
        <dbReference type="Proteomes" id="UP000652761"/>
    </source>
</evidence>
<dbReference type="InterPro" id="IPR002885">
    <property type="entry name" value="PPR_rpt"/>
</dbReference>
<dbReference type="FunFam" id="1.25.40.10:FF:000344">
    <property type="entry name" value="Pentatricopeptide repeat-containing protein"/>
    <property type="match status" value="1"/>
</dbReference>
<dbReference type="SUPFAM" id="SSF48452">
    <property type="entry name" value="TPR-like"/>
    <property type="match status" value="2"/>
</dbReference>
<keyword evidence="1" id="KW-0677">Repeat</keyword>
<dbReference type="FunFam" id="1.25.40.10:FF:000144">
    <property type="entry name" value="Pentatricopeptide repeat-containing protein, mitochondrial"/>
    <property type="match status" value="1"/>
</dbReference>
<dbReference type="FunFam" id="1.25.40.10:FF:000366">
    <property type="entry name" value="Pentatricopeptide (PPR) repeat-containing protein"/>
    <property type="match status" value="1"/>
</dbReference>
<dbReference type="Pfam" id="PF20431">
    <property type="entry name" value="E_motif"/>
    <property type="match status" value="1"/>
</dbReference>
<dbReference type="Pfam" id="PF20430">
    <property type="entry name" value="Eplus_motif"/>
    <property type="match status" value="1"/>
</dbReference>
<dbReference type="InterPro" id="IPR032867">
    <property type="entry name" value="DYW_dom"/>
</dbReference>
<proteinExistence type="predicted"/>
<feature type="repeat" description="PPR" evidence="2">
    <location>
        <begin position="248"/>
        <end position="278"/>
    </location>
</feature>
<dbReference type="NCBIfam" id="TIGR00756">
    <property type="entry name" value="PPR"/>
    <property type="match status" value="8"/>
</dbReference>
<dbReference type="EMBL" id="NMUH01002478">
    <property type="protein sequence ID" value="MQM00228.1"/>
    <property type="molecule type" value="Genomic_DNA"/>
</dbReference>
<feature type="repeat" description="PPR" evidence="2">
    <location>
        <begin position="279"/>
        <end position="313"/>
    </location>
</feature>
<dbReference type="Pfam" id="PF14432">
    <property type="entry name" value="DYW_deaminase"/>
    <property type="match status" value="1"/>
</dbReference>
<dbReference type="Pfam" id="PF01535">
    <property type="entry name" value="PPR"/>
    <property type="match status" value="2"/>
</dbReference>
<dbReference type="AlphaFoldDB" id="A0A843W0E8"/>
<dbReference type="FunFam" id="1.25.40.10:FF:000196">
    <property type="entry name" value="Pentatricopeptide repeat-containing protein At4g14850"/>
    <property type="match status" value="1"/>
</dbReference>
<evidence type="ECO:0000313" key="4">
    <source>
        <dbReference type="EMBL" id="MQM00228.1"/>
    </source>
</evidence>
<feature type="repeat" description="PPR" evidence="2">
    <location>
        <begin position="77"/>
        <end position="111"/>
    </location>
</feature>
<comment type="caution">
    <text evidence="4">The sequence shown here is derived from an EMBL/GenBank/DDBJ whole genome shotgun (WGS) entry which is preliminary data.</text>
</comment>
<evidence type="ECO:0000256" key="1">
    <source>
        <dbReference type="ARBA" id="ARBA00022737"/>
    </source>
</evidence>
<dbReference type="GO" id="GO:0009451">
    <property type="term" value="P:RNA modification"/>
    <property type="evidence" value="ECO:0007669"/>
    <property type="project" value="InterPro"/>
</dbReference>
<evidence type="ECO:0000256" key="2">
    <source>
        <dbReference type="PROSITE-ProRule" id="PRU00708"/>
    </source>
</evidence>
<dbReference type="PROSITE" id="PS51375">
    <property type="entry name" value="PPR"/>
    <property type="match status" value="6"/>
</dbReference>
<sequence length="687" mass="75741">MLMATLLCADPPTLLPQPQTLDSCKSLSSLKQLHAQILKSPNPSDPSLFARLVSSYGRLGDLNAAAMVFEQSPQDPDAFLFNSLIQSHVSNSSFLRPLEVYAQMLSCGAVPNKYTFPHLFKACAASSQASCGSQLHAQVIKLGFWGNQFVGAALADMYMKNGEVGEARKVFDGMVDRDVVAWNTMLTGYSQNGRPEEALEVYDRMRQVGVAVDYVAVASVLAACSQLRQINLGSWLHSWVLKTGFAADVVVATALVDMYANCGELRLAKQVFKEMSSKDLIAWNCLICWCAETGLTVDAFELFVEMQRCGLKPNGSSLAGVLPAVAQFGSLKLGKSCHGFIVRNVLDADEFVMTALMDVYAKSGDLSVARKLFDTMSTRSVVSWSAMISGYGAHGCGAEAVSLFDKMLAHKIQPNYITYIGVLSACVHAGYVEKGRLYFQQMVRDHRINARLQHYTCMVDLLGRAGLLDEAMDLIKEMPFEASPDIWGALLGACRIHGNVELAKYAADRLFELNPSDPGFYVLLSNIYAAADMWSEVRRVRGVMRDLGLRKPAGWSSIEIGSYVHSFISGDKSHSDSDEIYKKLDELTGTTKRAGYVPKTEVVLHDVEDDVKESVLSSHSEKLAMSYGLLRLTPCVPIRIMKNLRTCEDCHAFAKFVSKVTCREIILRDAVRFHHIKDGVCTCSDYW</sequence>
<dbReference type="OrthoDB" id="775915at2759"/>
<dbReference type="InterPro" id="IPR011990">
    <property type="entry name" value="TPR-like_helical_dom_sf"/>
</dbReference>
<dbReference type="InterPro" id="IPR046848">
    <property type="entry name" value="E_motif"/>
</dbReference>
<gene>
    <name evidence="4" type="ORF">Taro_032962</name>
</gene>
<feature type="repeat" description="PPR" evidence="2">
    <location>
        <begin position="178"/>
        <end position="212"/>
    </location>
</feature>
<dbReference type="GO" id="GO:0003723">
    <property type="term" value="F:RNA binding"/>
    <property type="evidence" value="ECO:0007669"/>
    <property type="project" value="InterPro"/>
</dbReference>
<organism evidence="4 5">
    <name type="scientific">Colocasia esculenta</name>
    <name type="common">Wild taro</name>
    <name type="synonym">Arum esculentum</name>
    <dbReference type="NCBI Taxonomy" id="4460"/>
    <lineage>
        <taxon>Eukaryota</taxon>
        <taxon>Viridiplantae</taxon>
        <taxon>Streptophyta</taxon>
        <taxon>Embryophyta</taxon>
        <taxon>Tracheophyta</taxon>
        <taxon>Spermatophyta</taxon>
        <taxon>Magnoliopsida</taxon>
        <taxon>Liliopsida</taxon>
        <taxon>Araceae</taxon>
        <taxon>Aroideae</taxon>
        <taxon>Colocasieae</taxon>
        <taxon>Colocasia</taxon>
    </lineage>
</organism>
<name>A0A843W0E8_COLES</name>
<dbReference type="Pfam" id="PF13041">
    <property type="entry name" value="PPR_2"/>
    <property type="match status" value="3"/>
</dbReference>
<dbReference type="PANTHER" id="PTHR47926:SF347">
    <property type="entry name" value="PENTATRICOPEPTIDE REPEAT-CONTAINING PROTEIN"/>
    <property type="match status" value="1"/>
</dbReference>
<feature type="repeat" description="PPR" evidence="2">
    <location>
        <begin position="349"/>
        <end position="379"/>
    </location>
</feature>
<evidence type="ECO:0000259" key="3">
    <source>
        <dbReference type="Pfam" id="PF14432"/>
    </source>
</evidence>
<protein>
    <recommendedName>
        <fullName evidence="3">DYW domain-containing protein</fullName>
    </recommendedName>
</protein>
<accession>A0A843W0E8</accession>
<dbReference type="Pfam" id="PF13812">
    <property type="entry name" value="PPR_3"/>
    <property type="match status" value="1"/>
</dbReference>
<feature type="domain" description="DYW" evidence="3">
    <location>
        <begin position="595"/>
        <end position="687"/>
    </location>
</feature>
<dbReference type="Gene3D" id="1.25.40.10">
    <property type="entry name" value="Tetratricopeptide repeat domain"/>
    <property type="match status" value="5"/>
</dbReference>
<dbReference type="GO" id="GO:0008270">
    <property type="term" value="F:zinc ion binding"/>
    <property type="evidence" value="ECO:0007669"/>
    <property type="project" value="InterPro"/>
</dbReference>
<dbReference type="PANTHER" id="PTHR47926">
    <property type="entry name" value="PENTATRICOPEPTIDE REPEAT-CONTAINING PROTEIN"/>
    <property type="match status" value="1"/>
</dbReference>
<reference evidence="4" key="1">
    <citation type="submission" date="2017-07" db="EMBL/GenBank/DDBJ databases">
        <title>Taro Niue Genome Assembly and Annotation.</title>
        <authorList>
            <person name="Atibalentja N."/>
            <person name="Keating K."/>
            <person name="Fields C.J."/>
        </authorList>
    </citation>
    <scope>NUCLEOTIDE SEQUENCE</scope>
    <source>
        <strain evidence="4">Niue_2</strain>
        <tissue evidence="4">Leaf</tissue>
    </source>
</reference>
<keyword evidence="5" id="KW-1185">Reference proteome</keyword>
<dbReference type="InterPro" id="IPR046960">
    <property type="entry name" value="PPR_At4g14850-like_plant"/>
</dbReference>
<dbReference type="Proteomes" id="UP000652761">
    <property type="component" value="Unassembled WGS sequence"/>
</dbReference>
<feature type="repeat" description="PPR" evidence="2">
    <location>
        <begin position="380"/>
        <end position="414"/>
    </location>
</feature>